<organism evidence="1 2">
    <name type="scientific">Pacificispira spongiicola</name>
    <dbReference type="NCBI Taxonomy" id="2729598"/>
    <lineage>
        <taxon>Bacteria</taxon>
        <taxon>Pseudomonadati</taxon>
        <taxon>Pseudomonadota</taxon>
        <taxon>Alphaproteobacteria</taxon>
        <taxon>Rhodospirillales</taxon>
        <taxon>Rhodospirillaceae</taxon>
        <taxon>Pacificispira</taxon>
    </lineage>
</organism>
<name>A0A7Y0E3B5_9PROT</name>
<evidence type="ECO:0000313" key="2">
    <source>
        <dbReference type="Proteomes" id="UP000539372"/>
    </source>
</evidence>
<dbReference type="Proteomes" id="UP000539372">
    <property type="component" value="Unassembled WGS sequence"/>
</dbReference>
<comment type="caution">
    <text evidence="1">The sequence shown here is derived from an EMBL/GenBank/DDBJ whole genome shotgun (WGS) entry which is preliminary data.</text>
</comment>
<dbReference type="AlphaFoldDB" id="A0A7Y0E3B5"/>
<accession>A0A7Y0E3B5</accession>
<dbReference type="EMBL" id="JABBNT010000005">
    <property type="protein sequence ID" value="NMM46454.1"/>
    <property type="molecule type" value="Genomic_DNA"/>
</dbReference>
<protein>
    <submittedName>
        <fullName evidence="1">Uncharacterized protein</fullName>
    </submittedName>
</protein>
<keyword evidence="2" id="KW-1185">Reference proteome</keyword>
<reference evidence="1 2" key="1">
    <citation type="submission" date="2020-04" db="EMBL/GenBank/DDBJ databases">
        <title>Rhodospirillaceae bacterium KN72 isolated from deep sea.</title>
        <authorList>
            <person name="Zhang D.-C."/>
        </authorList>
    </citation>
    <scope>NUCLEOTIDE SEQUENCE [LARGE SCALE GENOMIC DNA]</scope>
    <source>
        <strain evidence="1 2">KN72</strain>
    </source>
</reference>
<gene>
    <name evidence="1" type="ORF">HH303_18330</name>
</gene>
<dbReference type="RefSeq" id="WP_169626807.1">
    <property type="nucleotide sequence ID" value="NZ_JABBNT010000005.1"/>
</dbReference>
<evidence type="ECO:0000313" key="1">
    <source>
        <dbReference type="EMBL" id="NMM46454.1"/>
    </source>
</evidence>
<sequence length="61" mass="6960">MRRSRERKRNGVACLRRIEITETRRVELAKFLGLPVTATPEEIAKAIEEKPLAVARNKTAD</sequence>
<proteinExistence type="predicted"/>